<accession>A0A9D2HMP8</accession>
<dbReference type="HAMAP" id="MF_01445">
    <property type="entry name" value="TsaD"/>
    <property type="match status" value="1"/>
</dbReference>
<dbReference type="SUPFAM" id="SSF53067">
    <property type="entry name" value="Actin-like ATPase domain"/>
    <property type="match status" value="1"/>
</dbReference>
<sequence>MLCLGIESSCDETALALVRDGALLSSVLASQVDVHALFGGVVPELASREHYRCMGPLFDTLMARAGCAVTDLDVVAVSRGPGLLGSLLVGVAFAKGLALATGARLVGVNHLHAHLLAAGLEQPLSFPALGLLVSGGHTHLYRMEGPDSFQTLGRTLDDAAGEAFDKAGKLMGLAYPAGRLMDELARDGDPAAVPFPLPYLRNDSLDFSFSGLKTAAAAYLDGIPPAERWPRPVTTAQGAPRILRDCCASYTRAIVETLLRKVERALERQPDLSTLILAGGVAANSHLRSGAEALMRRRGGRLLMPSPALCTDNAVMVAHAGWLLAREGAHHDLALQAVPRGRPIPADMLYARESPAP</sequence>
<organism evidence="9 10">
    <name type="scientific">Candidatus Desulfovibrio intestinavium</name>
    <dbReference type="NCBI Taxonomy" id="2838534"/>
    <lineage>
        <taxon>Bacteria</taxon>
        <taxon>Pseudomonadati</taxon>
        <taxon>Thermodesulfobacteriota</taxon>
        <taxon>Desulfovibrionia</taxon>
        <taxon>Desulfovibrionales</taxon>
        <taxon>Desulfovibrionaceae</taxon>
        <taxon>Desulfovibrio</taxon>
    </lineage>
</organism>
<feature type="binding site" evidence="7">
    <location>
        <position position="178"/>
    </location>
    <ligand>
        <name>substrate</name>
    </ligand>
</feature>
<comment type="catalytic activity">
    <reaction evidence="6 7">
        <text>L-threonylcarbamoyladenylate + adenosine(37) in tRNA = N(6)-L-threonylcarbamoyladenosine(37) in tRNA + AMP + H(+)</text>
        <dbReference type="Rhea" id="RHEA:37059"/>
        <dbReference type="Rhea" id="RHEA-COMP:10162"/>
        <dbReference type="Rhea" id="RHEA-COMP:10163"/>
        <dbReference type="ChEBI" id="CHEBI:15378"/>
        <dbReference type="ChEBI" id="CHEBI:73682"/>
        <dbReference type="ChEBI" id="CHEBI:74411"/>
        <dbReference type="ChEBI" id="CHEBI:74418"/>
        <dbReference type="ChEBI" id="CHEBI:456215"/>
        <dbReference type="EC" id="2.3.1.234"/>
    </reaction>
</comment>
<dbReference type="InterPro" id="IPR043129">
    <property type="entry name" value="ATPase_NBD"/>
</dbReference>
<reference evidence="9" key="2">
    <citation type="submission" date="2021-04" db="EMBL/GenBank/DDBJ databases">
        <authorList>
            <person name="Gilroy R."/>
        </authorList>
    </citation>
    <scope>NUCLEOTIDE SEQUENCE</scope>
    <source>
        <strain evidence="9">5032</strain>
    </source>
</reference>
<feature type="binding site" evidence="7">
    <location>
        <position position="165"/>
    </location>
    <ligand>
        <name>substrate</name>
    </ligand>
</feature>
<evidence type="ECO:0000313" key="9">
    <source>
        <dbReference type="EMBL" id="HJA78880.1"/>
    </source>
</evidence>
<feature type="binding site" evidence="7">
    <location>
        <position position="114"/>
    </location>
    <ligand>
        <name>Fe cation</name>
        <dbReference type="ChEBI" id="CHEBI:24875"/>
    </ligand>
</feature>
<dbReference type="InterPro" id="IPR017861">
    <property type="entry name" value="KAE1/TsaD"/>
</dbReference>
<dbReference type="PRINTS" id="PR00789">
    <property type="entry name" value="OSIALOPTASE"/>
</dbReference>
<dbReference type="GO" id="GO:0005737">
    <property type="term" value="C:cytoplasm"/>
    <property type="evidence" value="ECO:0007669"/>
    <property type="project" value="UniProtKB-SubCell"/>
</dbReference>
<evidence type="ECO:0000256" key="6">
    <source>
        <dbReference type="ARBA" id="ARBA00048117"/>
    </source>
</evidence>
<feature type="binding site" evidence="7">
    <location>
        <position position="284"/>
    </location>
    <ligand>
        <name>substrate</name>
    </ligand>
</feature>
<comment type="subcellular location">
    <subcellularLocation>
        <location evidence="7">Cytoplasm</location>
    </subcellularLocation>
</comment>
<evidence type="ECO:0000256" key="1">
    <source>
        <dbReference type="ARBA" id="ARBA00022679"/>
    </source>
</evidence>
<dbReference type="CDD" id="cd24133">
    <property type="entry name" value="ASKHA_NBD_TsaD_bac"/>
    <property type="match status" value="1"/>
</dbReference>
<name>A0A9D2HMP8_9BACT</name>
<gene>
    <name evidence="7 9" type="primary">tsaD</name>
    <name evidence="9" type="ORF">H9784_04825</name>
</gene>
<dbReference type="EC" id="2.3.1.234" evidence="7"/>
<keyword evidence="2 7" id="KW-0819">tRNA processing</keyword>
<dbReference type="GO" id="GO:0002949">
    <property type="term" value="P:tRNA threonylcarbamoyladenosine modification"/>
    <property type="evidence" value="ECO:0007669"/>
    <property type="project" value="UniProtKB-UniRule"/>
</dbReference>
<dbReference type="InterPro" id="IPR000905">
    <property type="entry name" value="Gcp-like_dom"/>
</dbReference>
<comment type="function">
    <text evidence="7">Required for the formation of a threonylcarbamoyl group on adenosine at position 37 (t(6)A37) in tRNAs that read codons beginning with adenine. Is involved in the transfer of the threonylcarbamoyl moiety of threonylcarbamoyl-AMP (TC-AMP) to the N6 group of A37, together with TsaE and TsaB. TsaD likely plays a direct catalytic role in this reaction.</text>
</comment>
<feature type="binding site" evidence="7">
    <location>
        <begin position="132"/>
        <end position="136"/>
    </location>
    <ligand>
        <name>substrate</name>
    </ligand>
</feature>
<evidence type="ECO:0000256" key="2">
    <source>
        <dbReference type="ARBA" id="ARBA00022694"/>
    </source>
</evidence>
<dbReference type="InterPro" id="IPR022450">
    <property type="entry name" value="TsaD"/>
</dbReference>
<dbReference type="NCBIfam" id="TIGR00329">
    <property type="entry name" value="gcp_kae1"/>
    <property type="match status" value="1"/>
</dbReference>
<keyword evidence="1 7" id="KW-0808">Transferase</keyword>
<evidence type="ECO:0000256" key="7">
    <source>
        <dbReference type="HAMAP-Rule" id="MF_01445"/>
    </source>
</evidence>
<feature type="binding site" evidence="7">
    <location>
        <position position="110"/>
    </location>
    <ligand>
        <name>Fe cation</name>
        <dbReference type="ChEBI" id="CHEBI:24875"/>
    </ligand>
</feature>
<evidence type="ECO:0000256" key="5">
    <source>
        <dbReference type="ARBA" id="ARBA00023315"/>
    </source>
</evidence>
<evidence type="ECO:0000256" key="4">
    <source>
        <dbReference type="ARBA" id="ARBA00023004"/>
    </source>
</evidence>
<evidence type="ECO:0000256" key="3">
    <source>
        <dbReference type="ARBA" id="ARBA00022723"/>
    </source>
</evidence>
<dbReference type="PANTHER" id="PTHR11735">
    <property type="entry name" value="TRNA N6-ADENOSINE THREONYLCARBAMOYLTRANSFERASE"/>
    <property type="match status" value="1"/>
</dbReference>
<dbReference type="GO" id="GO:0005506">
    <property type="term" value="F:iron ion binding"/>
    <property type="evidence" value="ECO:0007669"/>
    <property type="project" value="UniProtKB-UniRule"/>
</dbReference>
<dbReference type="Pfam" id="PF00814">
    <property type="entry name" value="TsaD"/>
    <property type="match status" value="1"/>
</dbReference>
<feature type="domain" description="Gcp-like" evidence="8">
    <location>
        <begin position="23"/>
        <end position="318"/>
    </location>
</feature>
<feature type="binding site" evidence="7">
    <location>
        <position position="182"/>
    </location>
    <ligand>
        <name>substrate</name>
    </ligand>
</feature>
<feature type="binding site" evidence="7">
    <location>
        <position position="312"/>
    </location>
    <ligand>
        <name>Fe cation</name>
        <dbReference type="ChEBI" id="CHEBI:24875"/>
    </ligand>
</feature>
<dbReference type="PANTHER" id="PTHR11735:SF6">
    <property type="entry name" value="TRNA N6-ADENOSINE THREONYLCARBAMOYLTRANSFERASE, MITOCHONDRIAL"/>
    <property type="match status" value="1"/>
</dbReference>
<dbReference type="FunFam" id="3.30.420.40:FF:000012">
    <property type="entry name" value="tRNA N6-adenosine threonylcarbamoyltransferase"/>
    <property type="match status" value="1"/>
</dbReference>
<comment type="similarity">
    <text evidence="7">Belongs to the KAE1 / TsaD family.</text>
</comment>
<keyword evidence="5 7" id="KW-0012">Acyltransferase</keyword>
<dbReference type="EMBL" id="DWZD01000032">
    <property type="protein sequence ID" value="HJA78880.1"/>
    <property type="molecule type" value="Genomic_DNA"/>
</dbReference>
<reference evidence="9" key="1">
    <citation type="journal article" date="2021" name="PeerJ">
        <title>Extensive microbial diversity within the chicken gut microbiome revealed by metagenomics and culture.</title>
        <authorList>
            <person name="Gilroy R."/>
            <person name="Ravi A."/>
            <person name="Getino M."/>
            <person name="Pursley I."/>
            <person name="Horton D.L."/>
            <person name="Alikhan N.F."/>
            <person name="Baker D."/>
            <person name="Gharbi K."/>
            <person name="Hall N."/>
            <person name="Watson M."/>
            <person name="Adriaenssens E.M."/>
            <person name="Foster-Nyarko E."/>
            <person name="Jarju S."/>
            <person name="Secka A."/>
            <person name="Antonio M."/>
            <person name="Oren A."/>
            <person name="Chaudhuri R.R."/>
            <person name="La Ragione R."/>
            <person name="Hildebrand F."/>
            <person name="Pallen M.J."/>
        </authorList>
    </citation>
    <scope>NUCLEOTIDE SEQUENCE</scope>
    <source>
        <strain evidence="9">5032</strain>
    </source>
</reference>
<keyword evidence="7" id="KW-0963">Cytoplasm</keyword>
<keyword evidence="3 7" id="KW-0479">Metal-binding</keyword>
<protein>
    <recommendedName>
        <fullName evidence="7">tRNA N6-adenosine threonylcarbamoyltransferase</fullName>
        <ecNumber evidence="7">2.3.1.234</ecNumber>
    </recommendedName>
    <alternativeName>
        <fullName evidence="7">N6-L-threonylcarbamoyladenine synthase</fullName>
        <shortName evidence="7">t(6)A synthase</shortName>
    </alternativeName>
    <alternativeName>
        <fullName evidence="7">t(6)A37 threonylcarbamoyladenosine biosynthesis protein TsaD</fullName>
    </alternativeName>
    <alternativeName>
        <fullName evidence="7">tRNA threonylcarbamoyladenosine biosynthesis protein TsaD</fullName>
    </alternativeName>
</protein>
<proteinExistence type="inferred from homology"/>
<evidence type="ECO:0000313" key="10">
    <source>
        <dbReference type="Proteomes" id="UP000823821"/>
    </source>
</evidence>
<comment type="cofactor">
    <cofactor evidence="7">
        <name>Fe(2+)</name>
        <dbReference type="ChEBI" id="CHEBI:29033"/>
    </cofactor>
    <text evidence="7">Binds 1 Fe(2+) ion per subunit.</text>
</comment>
<keyword evidence="4 7" id="KW-0408">Iron</keyword>
<dbReference type="AlphaFoldDB" id="A0A9D2HMP8"/>
<dbReference type="Gene3D" id="3.30.420.40">
    <property type="match status" value="2"/>
</dbReference>
<dbReference type="GO" id="GO:0061711">
    <property type="term" value="F:tRNA N(6)-L-threonylcarbamoyladenine synthase activity"/>
    <property type="evidence" value="ECO:0007669"/>
    <property type="project" value="UniProtKB-EC"/>
</dbReference>
<dbReference type="Proteomes" id="UP000823821">
    <property type="component" value="Unassembled WGS sequence"/>
</dbReference>
<evidence type="ECO:0000259" key="8">
    <source>
        <dbReference type="Pfam" id="PF00814"/>
    </source>
</evidence>
<dbReference type="NCBIfam" id="TIGR03723">
    <property type="entry name" value="T6A_TsaD_YgjD"/>
    <property type="match status" value="1"/>
</dbReference>
<comment type="caution">
    <text evidence="9">The sequence shown here is derived from an EMBL/GenBank/DDBJ whole genome shotgun (WGS) entry which is preliminary data.</text>
</comment>